<keyword evidence="3" id="KW-1185">Reference proteome</keyword>
<keyword evidence="1" id="KW-0472">Membrane</keyword>
<keyword evidence="1" id="KW-1133">Transmembrane helix</keyword>
<evidence type="ECO:0000313" key="2">
    <source>
        <dbReference type="EMBL" id="VDM18720.1"/>
    </source>
</evidence>
<proteinExistence type="predicted"/>
<gene>
    <name evidence="2" type="ORF">TTAC_LOCUS1980</name>
</gene>
<reference evidence="4" key="1">
    <citation type="submission" date="2017-02" db="UniProtKB">
        <authorList>
            <consortium name="WormBaseParasite"/>
        </authorList>
    </citation>
    <scope>IDENTIFICATION</scope>
</reference>
<dbReference type="Proteomes" id="UP000274429">
    <property type="component" value="Unassembled WGS sequence"/>
</dbReference>
<evidence type="ECO:0000256" key="1">
    <source>
        <dbReference type="SAM" id="Phobius"/>
    </source>
</evidence>
<dbReference type="EMBL" id="UYWX01000658">
    <property type="protein sequence ID" value="VDM18720.1"/>
    <property type="molecule type" value="Genomic_DNA"/>
</dbReference>
<dbReference type="AlphaFoldDB" id="A0A0R3WMK5"/>
<keyword evidence="1" id="KW-0812">Transmembrane</keyword>
<name>A0A0R3WMK5_HYDTA</name>
<accession>A0A0R3WMK5</accession>
<dbReference type="WBParaSite" id="TTAC_0000199301-mRNA-1">
    <property type="protein sequence ID" value="TTAC_0000199301-mRNA-1"/>
    <property type="gene ID" value="TTAC_0000199301"/>
</dbReference>
<sequence length="95" mass="10247">MLQAAGVIMTGFGIYLFKPYIRDYFLKAIKEIENNKTSELKQAITYVQDEGCVDAIAIELGENIIGVGAVVIALAVLEVGAIMAAVVLSKKNEKV</sequence>
<reference evidence="2 3" key="2">
    <citation type="submission" date="2018-11" db="EMBL/GenBank/DDBJ databases">
        <authorList>
            <consortium name="Pathogen Informatics"/>
        </authorList>
    </citation>
    <scope>NUCLEOTIDE SEQUENCE [LARGE SCALE GENOMIC DNA]</scope>
</reference>
<evidence type="ECO:0000313" key="3">
    <source>
        <dbReference type="Proteomes" id="UP000274429"/>
    </source>
</evidence>
<organism evidence="4">
    <name type="scientific">Hydatigena taeniaeformis</name>
    <name type="common">Feline tapeworm</name>
    <name type="synonym">Taenia taeniaeformis</name>
    <dbReference type="NCBI Taxonomy" id="6205"/>
    <lineage>
        <taxon>Eukaryota</taxon>
        <taxon>Metazoa</taxon>
        <taxon>Spiralia</taxon>
        <taxon>Lophotrochozoa</taxon>
        <taxon>Platyhelminthes</taxon>
        <taxon>Cestoda</taxon>
        <taxon>Eucestoda</taxon>
        <taxon>Cyclophyllidea</taxon>
        <taxon>Taeniidae</taxon>
        <taxon>Hydatigera</taxon>
    </lineage>
</organism>
<evidence type="ECO:0000313" key="4">
    <source>
        <dbReference type="WBParaSite" id="TTAC_0000199301-mRNA-1"/>
    </source>
</evidence>
<protein>
    <submittedName>
        <fullName evidence="4">DUF2tn domain-containing protein</fullName>
    </submittedName>
</protein>
<feature type="transmembrane region" description="Helical" evidence="1">
    <location>
        <begin position="64"/>
        <end position="88"/>
    </location>
</feature>